<proteinExistence type="predicted"/>
<evidence type="ECO:0000313" key="5">
    <source>
        <dbReference type="EMBL" id="BEI90273.1"/>
    </source>
</evidence>
<dbReference type="InterPro" id="IPR029058">
    <property type="entry name" value="AB_hydrolase_fold"/>
</dbReference>
<dbReference type="Gene3D" id="3.40.50.1820">
    <property type="entry name" value="alpha/beta hydrolase"/>
    <property type="match status" value="1"/>
</dbReference>
<dbReference type="InterPro" id="IPR013094">
    <property type="entry name" value="AB_hydrolase_3"/>
</dbReference>
<dbReference type="InterPro" id="IPR050300">
    <property type="entry name" value="GDXG_lipolytic_enzyme"/>
</dbReference>
<name>A0AA48IIX6_9TREE</name>
<reference evidence="5" key="1">
    <citation type="journal article" date="2023" name="BMC Genomics">
        <title>Chromosome-level genome assemblies of Cutaneotrichosporon spp. (Trichosporonales, Basidiomycota) reveal imbalanced evolution between nucleotide sequences and chromosome synteny.</title>
        <authorList>
            <person name="Kobayashi Y."/>
            <person name="Kayamori A."/>
            <person name="Aoki K."/>
            <person name="Shiwa Y."/>
            <person name="Matsutani M."/>
            <person name="Fujita N."/>
            <person name="Sugita T."/>
            <person name="Iwasaki W."/>
            <person name="Tanaka N."/>
            <person name="Takashima M."/>
        </authorList>
    </citation>
    <scope>NUCLEOTIDE SEQUENCE</scope>
    <source>
        <strain evidence="5">HIS019</strain>
    </source>
</reference>
<keyword evidence="1" id="KW-0378">Hydrolase</keyword>
<evidence type="ECO:0000256" key="2">
    <source>
        <dbReference type="SAM" id="MobiDB-lite"/>
    </source>
</evidence>
<accession>A0AA48IIX6</accession>
<feature type="region of interest" description="Disordered" evidence="2">
    <location>
        <begin position="269"/>
        <end position="299"/>
    </location>
</feature>
<dbReference type="EMBL" id="AP028214">
    <property type="protein sequence ID" value="BEI90273.1"/>
    <property type="molecule type" value="Genomic_DNA"/>
</dbReference>
<keyword evidence="6" id="KW-1185">Reference proteome</keyword>
<dbReference type="KEGG" id="ccac:CcaHIS019_0303430"/>
<dbReference type="GO" id="GO:0006508">
    <property type="term" value="P:proteolysis"/>
    <property type="evidence" value="ECO:0007669"/>
    <property type="project" value="InterPro"/>
</dbReference>
<dbReference type="Pfam" id="PF07859">
    <property type="entry name" value="Abhydrolase_3"/>
    <property type="match status" value="1"/>
</dbReference>
<gene>
    <name evidence="5" type="ORF">CcaverHIS019_0303430</name>
</gene>
<evidence type="ECO:0000259" key="4">
    <source>
        <dbReference type="Pfam" id="PF07859"/>
    </source>
</evidence>
<dbReference type="SUPFAM" id="SSF53474">
    <property type="entry name" value="alpha/beta-Hydrolases"/>
    <property type="match status" value="1"/>
</dbReference>
<sequence>MPDTSAPSAFTTNTLPHPTDYTCPFSDHIFAAKHGVELRLRLWPAPVNSPRPWVLWSHGGAFLFGMHEEITPWVVPLLLMRGIHVVSFAYRFAPQASLDDILDDANDAYAWCRAHLPTFLGNTVALERFAVGGESAGGTIAGLLAQTLQPPPRAFLAVHALFDLADPFFQNRGDHAELSGEFNEAEVAAAAHDHNPANAIITCPSPAHVRYGQGELRRAFHSLTLIVGRRQHLQGDVFTLMNRGNWVDAVLRGDSEEAKRTYAEKHSPLRLVGGRGDDHANGVGTNGASGRGHENGTSGGYPHPPTFFVHGEADGVVPIEQSRDMAQRLREMGVPVAEYYEPGGGHVFDQRFTSRRVKGYDECCGAAVEFIESHLQ</sequence>
<dbReference type="PANTHER" id="PTHR48081">
    <property type="entry name" value="AB HYDROLASE SUPERFAMILY PROTEIN C4A8.06C"/>
    <property type="match status" value="1"/>
</dbReference>
<dbReference type="GO" id="GO:0008236">
    <property type="term" value="F:serine-type peptidase activity"/>
    <property type="evidence" value="ECO:0007669"/>
    <property type="project" value="InterPro"/>
</dbReference>
<evidence type="ECO:0000256" key="1">
    <source>
        <dbReference type="ARBA" id="ARBA00022801"/>
    </source>
</evidence>
<dbReference type="Proteomes" id="UP001233271">
    <property type="component" value="Chromosome 3"/>
</dbReference>
<organism evidence="5 6">
    <name type="scientific">Cutaneotrichosporon cavernicola</name>
    <dbReference type="NCBI Taxonomy" id="279322"/>
    <lineage>
        <taxon>Eukaryota</taxon>
        <taxon>Fungi</taxon>
        <taxon>Dikarya</taxon>
        <taxon>Basidiomycota</taxon>
        <taxon>Agaricomycotina</taxon>
        <taxon>Tremellomycetes</taxon>
        <taxon>Trichosporonales</taxon>
        <taxon>Trichosporonaceae</taxon>
        <taxon>Cutaneotrichosporon</taxon>
    </lineage>
</organism>
<dbReference type="GeneID" id="85494143"/>
<dbReference type="RefSeq" id="XP_060455538.1">
    <property type="nucleotide sequence ID" value="XM_060598778.1"/>
</dbReference>
<evidence type="ECO:0000313" key="6">
    <source>
        <dbReference type="Proteomes" id="UP001233271"/>
    </source>
</evidence>
<evidence type="ECO:0000259" key="3">
    <source>
        <dbReference type="Pfam" id="PF00326"/>
    </source>
</evidence>
<feature type="domain" description="Peptidase S9 prolyl oligopeptidase catalytic" evidence="3">
    <location>
        <begin position="303"/>
        <end position="351"/>
    </location>
</feature>
<feature type="domain" description="Alpha/beta hydrolase fold-3" evidence="4">
    <location>
        <begin position="54"/>
        <end position="164"/>
    </location>
</feature>
<evidence type="ECO:0008006" key="7">
    <source>
        <dbReference type="Google" id="ProtNLM"/>
    </source>
</evidence>
<dbReference type="Pfam" id="PF00326">
    <property type="entry name" value="Peptidase_S9"/>
    <property type="match status" value="1"/>
</dbReference>
<dbReference type="InterPro" id="IPR001375">
    <property type="entry name" value="Peptidase_S9_cat"/>
</dbReference>
<dbReference type="AlphaFoldDB" id="A0AA48IIX6"/>
<protein>
    <recommendedName>
        <fullName evidence="7">Alpha/beta-hydrolase</fullName>
    </recommendedName>
</protein>